<dbReference type="InParanoid" id="A0A165LLI4"/>
<proteinExistence type="predicted"/>
<gene>
    <name evidence="2" type="ORF">EXIGLDRAFT_729182</name>
</gene>
<dbReference type="EMBL" id="KV425923">
    <property type="protein sequence ID" value="KZV98013.1"/>
    <property type="molecule type" value="Genomic_DNA"/>
</dbReference>
<protein>
    <recommendedName>
        <fullName evidence="4">F-box domain-containing protein</fullName>
    </recommendedName>
</protein>
<name>A0A165LLI4_EXIGL</name>
<reference evidence="2 3" key="1">
    <citation type="journal article" date="2016" name="Mol. Biol. Evol.">
        <title>Comparative Genomics of Early-Diverging Mushroom-Forming Fungi Provides Insights into the Origins of Lignocellulose Decay Capabilities.</title>
        <authorList>
            <person name="Nagy L.G."/>
            <person name="Riley R."/>
            <person name="Tritt A."/>
            <person name="Adam C."/>
            <person name="Daum C."/>
            <person name="Floudas D."/>
            <person name="Sun H."/>
            <person name="Yadav J.S."/>
            <person name="Pangilinan J."/>
            <person name="Larsson K.H."/>
            <person name="Matsuura K."/>
            <person name="Barry K."/>
            <person name="Labutti K."/>
            <person name="Kuo R."/>
            <person name="Ohm R.A."/>
            <person name="Bhattacharya S.S."/>
            <person name="Shirouzu T."/>
            <person name="Yoshinaga Y."/>
            <person name="Martin F.M."/>
            <person name="Grigoriev I.V."/>
            <person name="Hibbett D.S."/>
        </authorList>
    </citation>
    <scope>NUCLEOTIDE SEQUENCE [LARGE SCALE GENOMIC DNA]</scope>
    <source>
        <strain evidence="2 3">HHB12029</strain>
    </source>
</reference>
<organism evidence="2 3">
    <name type="scientific">Exidia glandulosa HHB12029</name>
    <dbReference type="NCBI Taxonomy" id="1314781"/>
    <lineage>
        <taxon>Eukaryota</taxon>
        <taxon>Fungi</taxon>
        <taxon>Dikarya</taxon>
        <taxon>Basidiomycota</taxon>
        <taxon>Agaricomycotina</taxon>
        <taxon>Agaricomycetes</taxon>
        <taxon>Auriculariales</taxon>
        <taxon>Exidiaceae</taxon>
        <taxon>Exidia</taxon>
    </lineage>
</organism>
<dbReference type="Proteomes" id="UP000077266">
    <property type="component" value="Unassembled WGS sequence"/>
</dbReference>
<dbReference type="AlphaFoldDB" id="A0A165LLI4"/>
<evidence type="ECO:0000256" key="1">
    <source>
        <dbReference type="SAM" id="MobiDB-lite"/>
    </source>
</evidence>
<feature type="region of interest" description="Disordered" evidence="1">
    <location>
        <begin position="1"/>
        <end position="25"/>
    </location>
</feature>
<sequence>MEPLSAPDTDAQTGSRLQRLPHSATSETLSKLPHEIVLIVIERAASDEVNARPGWVATLCLICQSVRNVATPILYAFLRITRLSLSTFVTLSELPDTPLRHTRSVLFDAMINPAYTHKPSVFHYFYAPLARALSNIHAYAGSSVVLAALLHFAPRSFSRLKSVFVSDTLPWTDETDHVKLLVKNISRLQIVWDLLGGQFQEVPDLDFSASAPRLEYLIVDALADLPLRGRNLEILERLVLPPEHPSLRRILFRPRCHAQHNVPTIAQAIREYATNVRDERVWIDDAVVPIRSADGTEYVYAQNELKDVGAGDDLWLSGSRAWGP</sequence>
<evidence type="ECO:0000313" key="2">
    <source>
        <dbReference type="EMBL" id="KZV98013.1"/>
    </source>
</evidence>
<accession>A0A165LLI4</accession>
<keyword evidence="3" id="KW-1185">Reference proteome</keyword>
<evidence type="ECO:0008006" key="4">
    <source>
        <dbReference type="Google" id="ProtNLM"/>
    </source>
</evidence>
<evidence type="ECO:0000313" key="3">
    <source>
        <dbReference type="Proteomes" id="UP000077266"/>
    </source>
</evidence>